<sequence length="171" mass="18357">MRRLALIGLLLIGACGGADARDAAGEPSFAARARALDGDTVATDFRLLGVDAFERRQLCERDGACWACGKAAQDSAAHFLGRGDASIRLSRGASYGRPVATVSVGGADLGEWMIRQGLAIPQPQFLGKDRVRAQLYDRAFAEAKRSRAGALAGKWIEPAQWRRGRRLACEN</sequence>
<dbReference type="AlphaFoldDB" id="A0A437J2A3"/>
<proteinExistence type="predicted"/>
<dbReference type="InterPro" id="IPR035437">
    <property type="entry name" value="SNase_OB-fold_sf"/>
</dbReference>
<keyword evidence="4" id="KW-1185">Reference proteome</keyword>
<organism evidence="3 4">
    <name type="scientific">Sphingobium algorifonticola</name>
    <dbReference type="NCBI Taxonomy" id="2008318"/>
    <lineage>
        <taxon>Bacteria</taxon>
        <taxon>Pseudomonadati</taxon>
        <taxon>Pseudomonadota</taxon>
        <taxon>Alphaproteobacteria</taxon>
        <taxon>Sphingomonadales</taxon>
        <taxon>Sphingomonadaceae</taxon>
        <taxon>Sphingobium</taxon>
    </lineage>
</organism>
<reference evidence="3 4" key="1">
    <citation type="submission" date="2019-01" db="EMBL/GenBank/DDBJ databases">
        <authorList>
            <person name="Chen W.-M."/>
        </authorList>
    </citation>
    <scope>NUCLEOTIDE SEQUENCE [LARGE SCALE GENOMIC DNA]</scope>
    <source>
        <strain evidence="3 4">TLA-22</strain>
    </source>
</reference>
<dbReference type="EMBL" id="RZUL01000021">
    <property type="protein sequence ID" value="RVT38264.1"/>
    <property type="molecule type" value="Genomic_DNA"/>
</dbReference>
<dbReference type="Pfam" id="PF00565">
    <property type="entry name" value="SNase"/>
    <property type="match status" value="1"/>
</dbReference>
<feature type="chain" id="PRO_5019026161" evidence="1">
    <location>
        <begin position="21"/>
        <end position="171"/>
    </location>
</feature>
<dbReference type="OrthoDB" id="9805504at2"/>
<dbReference type="SMART" id="SM00318">
    <property type="entry name" value="SNc"/>
    <property type="match status" value="1"/>
</dbReference>
<evidence type="ECO:0000313" key="4">
    <source>
        <dbReference type="Proteomes" id="UP000282977"/>
    </source>
</evidence>
<dbReference type="RefSeq" id="WP_127692207.1">
    <property type="nucleotide sequence ID" value="NZ_RZUL01000021.1"/>
</dbReference>
<protein>
    <submittedName>
        <fullName evidence="3">Thermonuclease family protein</fullName>
    </submittedName>
</protein>
<comment type="caution">
    <text evidence="3">The sequence shown here is derived from an EMBL/GenBank/DDBJ whole genome shotgun (WGS) entry which is preliminary data.</text>
</comment>
<dbReference type="SUPFAM" id="SSF50199">
    <property type="entry name" value="Staphylococcal nuclease"/>
    <property type="match status" value="1"/>
</dbReference>
<gene>
    <name evidence="3" type="ORF">ENE74_17830</name>
</gene>
<dbReference type="Proteomes" id="UP000282977">
    <property type="component" value="Unassembled WGS sequence"/>
</dbReference>
<evidence type="ECO:0000313" key="3">
    <source>
        <dbReference type="EMBL" id="RVT38264.1"/>
    </source>
</evidence>
<keyword evidence="1" id="KW-0732">Signal</keyword>
<name>A0A437J2A3_9SPHN</name>
<dbReference type="Gene3D" id="2.40.50.90">
    <property type="match status" value="1"/>
</dbReference>
<dbReference type="PROSITE" id="PS51257">
    <property type="entry name" value="PROKAR_LIPOPROTEIN"/>
    <property type="match status" value="1"/>
</dbReference>
<evidence type="ECO:0000259" key="2">
    <source>
        <dbReference type="SMART" id="SM00318"/>
    </source>
</evidence>
<dbReference type="InterPro" id="IPR016071">
    <property type="entry name" value="Staphylococal_nuclease_OB-fold"/>
</dbReference>
<feature type="signal peptide" evidence="1">
    <location>
        <begin position="1"/>
        <end position="20"/>
    </location>
</feature>
<accession>A0A437J2A3</accession>
<evidence type="ECO:0000256" key="1">
    <source>
        <dbReference type="SAM" id="SignalP"/>
    </source>
</evidence>
<feature type="domain" description="TNase-like" evidence="2">
    <location>
        <begin position="26"/>
        <end position="157"/>
    </location>
</feature>